<dbReference type="HOGENOM" id="CLU_771376_0_0_11"/>
<dbReference type="Proteomes" id="UP000006001">
    <property type="component" value="Unassembled WGS sequence"/>
</dbReference>
<sequence>MTRDQGMSMEFNETDSPAHRAFATRDAMPSLSGREDAQDDRMASTFLDGDPLQAGIACDAGCGACDVCEKVAEGMADGIALELSGAYSDSELLALEHGMLVDDFVDAVFEFEDVTLRVNPLTEARYSVNIGIWERALSKAKLDARKAKLRLELATDDYFEGRPIIDERIDAQVFAKYGAADERLSGMRSRTVDDMSMCFASHDVTGTKWQEMGEDYRLIIRRCHSTVAHGTSLLDAHRLAEAHELYARGDADGLRQLALEIDVEGLVNAGEPSEGASLSADEMAVECELIRAQLESVRAQLSHVKRSFPYKFAALVNDASWTCTKAMNLRGAVESFHAAIRTYREQYQALKMRARLFQG</sequence>
<evidence type="ECO:0000313" key="1">
    <source>
        <dbReference type="EMBL" id="EEZ62244.1"/>
    </source>
</evidence>
<name>D0WEV6_SLAES</name>
<keyword evidence="2" id="KW-1185">Reference proteome</keyword>
<dbReference type="AlphaFoldDB" id="D0WEV6"/>
<evidence type="ECO:0000313" key="2">
    <source>
        <dbReference type="Proteomes" id="UP000006001"/>
    </source>
</evidence>
<dbReference type="eggNOG" id="COG2214">
    <property type="taxonomic scope" value="Bacteria"/>
</dbReference>
<dbReference type="STRING" id="649764.HMPREF0762_00338"/>
<proteinExistence type="predicted"/>
<dbReference type="EMBL" id="ACUX02000004">
    <property type="protein sequence ID" value="EEZ62244.1"/>
    <property type="molecule type" value="Genomic_DNA"/>
</dbReference>
<protein>
    <submittedName>
        <fullName evidence="1">Uncharacterized protein</fullName>
    </submittedName>
</protein>
<comment type="caution">
    <text evidence="1">The sequence shown here is derived from an EMBL/GenBank/DDBJ whole genome shotgun (WGS) entry which is preliminary data.</text>
</comment>
<reference evidence="1" key="1">
    <citation type="submission" date="2009-10" db="EMBL/GenBank/DDBJ databases">
        <authorList>
            <person name="Weinstock G."/>
            <person name="Sodergren E."/>
            <person name="Clifton S."/>
            <person name="Fulton L."/>
            <person name="Fulton B."/>
            <person name="Courtney L."/>
            <person name="Fronick C."/>
            <person name="Harrison M."/>
            <person name="Strong C."/>
            <person name="Farmer C."/>
            <person name="Delahaunty K."/>
            <person name="Markovic C."/>
            <person name="Hall O."/>
            <person name="Minx P."/>
            <person name="Tomlinson C."/>
            <person name="Mitreva M."/>
            <person name="Nelson J."/>
            <person name="Hou S."/>
            <person name="Wollam A."/>
            <person name="Pepin K.H."/>
            <person name="Johnson M."/>
            <person name="Bhonagiri V."/>
            <person name="Nash W.E."/>
            <person name="Warren W."/>
            <person name="Chinwalla A."/>
            <person name="Mardis E.R."/>
            <person name="Wilson R.K."/>
        </authorList>
    </citation>
    <scope>NUCLEOTIDE SEQUENCE [LARGE SCALE GENOMIC DNA]</scope>
    <source>
        <strain evidence="1">ATCC 700122</strain>
    </source>
</reference>
<gene>
    <name evidence="1" type="ORF">HMPREF0762_00338</name>
</gene>
<organism evidence="1 2">
    <name type="scientific">Slackia exigua (strain ATCC 700122 / DSM 15923 / CIP 105133 / JCM 11022 / KCTC 5966 / S-7)</name>
    <dbReference type="NCBI Taxonomy" id="649764"/>
    <lineage>
        <taxon>Bacteria</taxon>
        <taxon>Bacillati</taxon>
        <taxon>Actinomycetota</taxon>
        <taxon>Coriobacteriia</taxon>
        <taxon>Eggerthellales</taxon>
        <taxon>Eggerthellaceae</taxon>
        <taxon>Slackia</taxon>
    </lineage>
</organism>
<accession>D0WEV6</accession>